<accession>A0AAU9M852</accession>
<dbReference type="EMBL" id="CAKMRJ010001112">
    <property type="protein sequence ID" value="CAH1422890.1"/>
    <property type="molecule type" value="Genomic_DNA"/>
</dbReference>
<dbReference type="SUPFAM" id="SSF49785">
    <property type="entry name" value="Galactose-binding domain-like"/>
    <property type="match status" value="1"/>
</dbReference>
<sequence>MFPPSERFIYHFNSKEELKKWHLYSDSEYGGLSSAALEITDAGREQSGCTGVFSMNLSLDVTDSTKWNIGWSGLCGMRSKKVDVNPFTFVICMFTR</sequence>
<name>A0AAU9M852_9ASTR</name>
<dbReference type="GO" id="GO:0006120">
    <property type="term" value="P:mitochondrial electron transport, NADH to ubiquinone"/>
    <property type="evidence" value="ECO:0007669"/>
    <property type="project" value="TreeGrafter"/>
</dbReference>
<keyword evidence="7" id="KW-1185">Reference proteome</keyword>
<evidence type="ECO:0000313" key="7">
    <source>
        <dbReference type="Proteomes" id="UP001157418"/>
    </source>
</evidence>
<evidence type="ECO:0000313" key="6">
    <source>
        <dbReference type="EMBL" id="CAH1422890.1"/>
    </source>
</evidence>
<dbReference type="InterPro" id="IPR039131">
    <property type="entry name" value="NDUFAF1"/>
</dbReference>
<comment type="caution">
    <text evidence="6">The sequence shown here is derived from an EMBL/GenBank/DDBJ whole genome shotgun (WGS) entry which is preliminary data.</text>
</comment>
<dbReference type="InterPro" id="IPR013857">
    <property type="entry name" value="NADH-UbQ_OxRdtase-assoc_prot30"/>
</dbReference>
<evidence type="ECO:0000256" key="3">
    <source>
        <dbReference type="ARBA" id="ARBA00023128"/>
    </source>
</evidence>
<dbReference type="GO" id="GO:0051082">
    <property type="term" value="F:unfolded protein binding"/>
    <property type="evidence" value="ECO:0007669"/>
    <property type="project" value="TreeGrafter"/>
</dbReference>
<gene>
    <name evidence="6" type="ORF">LVIROSA_LOCUS10195</name>
</gene>
<dbReference type="GO" id="GO:0005739">
    <property type="term" value="C:mitochondrion"/>
    <property type="evidence" value="ECO:0007669"/>
    <property type="project" value="UniProtKB-SubCell"/>
</dbReference>
<evidence type="ECO:0000256" key="4">
    <source>
        <dbReference type="ARBA" id="ARBA00023186"/>
    </source>
</evidence>
<feature type="domain" description="NADH:ubiquinone oxidoreductase intermediate-associated protein 30" evidence="5">
    <location>
        <begin position="11"/>
        <end position="84"/>
    </location>
</feature>
<dbReference type="PANTHER" id="PTHR13194">
    <property type="entry name" value="COMPLEX I INTERMEDIATE-ASSOCIATED PROTEIN 30"/>
    <property type="match status" value="1"/>
</dbReference>
<comment type="similarity">
    <text evidence="2">Belongs to the CIA30 family.</text>
</comment>
<dbReference type="InterPro" id="IPR008979">
    <property type="entry name" value="Galactose-bd-like_sf"/>
</dbReference>
<keyword evidence="3" id="KW-0496">Mitochondrion</keyword>
<reference evidence="6 7" key="1">
    <citation type="submission" date="2022-01" db="EMBL/GenBank/DDBJ databases">
        <authorList>
            <person name="Xiong W."/>
            <person name="Schranz E."/>
        </authorList>
    </citation>
    <scope>NUCLEOTIDE SEQUENCE [LARGE SCALE GENOMIC DNA]</scope>
</reference>
<dbReference type="Proteomes" id="UP001157418">
    <property type="component" value="Unassembled WGS sequence"/>
</dbReference>
<proteinExistence type="inferred from homology"/>
<dbReference type="AlphaFoldDB" id="A0AAU9M852"/>
<evidence type="ECO:0000256" key="1">
    <source>
        <dbReference type="ARBA" id="ARBA00004173"/>
    </source>
</evidence>
<organism evidence="6 7">
    <name type="scientific">Lactuca virosa</name>
    <dbReference type="NCBI Taxonomy" id="75947"/>
    <lineage>
        <taxon>Eukaryota</taxon>
        <taxon>Viridiplantae</taxon>
        <taxon>Streptophyta</taxon>
        <taxon>Embryophyta</taxon>
        <taxon>Tracheophyta</taxon>
        <taxon>Spermatophyta</taxon>
        <taxon>Magnoliopsida</taxon>
        <taxon>eudicotyledons</taxon>
        <taxon>Gunneridae</taxon>
        <taxon>Pentapetalae</taxon>
        <taxon>asterids</taxon>
        <taxon>campanulids</taxon>
        <taxon>Asterales</taxon>
        <taxon>Asteraceae</taxon>
        <taxon>Cichorioideae</taxon>
        <taxon>Cichorieae</taxon>
        <taxon>Lactucinae</taxon>
        <taxon>Lactuca</taxon>
    </lineage>
</organism>
<keyword evidence="4" id="KW-0143">Chaperone</keyword>
<dbReference type="Pfam" id="PF08547">
    <property type="entry name" value="CIA30"/>
    <property type="match status" value="1"/>
</dbReference>
<evidence type="ECO:0000259" key="5">
    <source>
        <dbReference type="Pfam" id="PF08547"/>
    </source>
</evidence>
<comment type="subcellular location">
    <subcellularLocation>
        <location evidence="1">Mitochondrion</location>
    </subcellularLocation>
</comment>
<evidence type="ECO:0000256" key="2">
    <source>
        <dbReference type="ARBA" id="ARBA00007884"/>
    </source>
</evidence>
<dbReference type="PANTHER" id="PTHR13194:SF18">
    <property type="entry name" value="COMPLEX I INTERMEDIATE-ASSOCIATED PROTEIN 30, MITOCHONDRIAL"/>
    <property type="match status" value="1"/>
</dbReference>
<protein>
    <recommendedName>
        <fullName evidence="5">NADH:ubiquinone oxidoreductase intermediate-associated protein 30 domain-containing protein</fullName>
    </recommendedName>
</protein>
<dbReference type="GO" id="GO:0032981">
    <property type="term" value="P:mitochondrial respiratory chain complex I assembly"/>
    <property type="evidence" value="ECO:0007669"/>
    <property type="project" value="TreeGrafter"/>
</dbReference>